<dbReference type="EMBL" id="JABANP010000178">
    <property type="protein sequence ID" value="KAF4687660.1"/>
    <property type="molecule type" value="Genomic_DNA"/>
</dbReference>
<dbReference type="Proteomes" id="UP000541610">
    <property type="component" value="Unassembled WGS sequence"/>
</dbReference>
<accession>A0A7J6NVR0</accession>
<evidence type="ECO:0000313" key="3">
    <source>
        <dbReference type="Proteomes" id="UP000541610"/>
    </source>
</evidence>
<feature type="compositionally biased region" description="Low complexity" evidence="1">
    <location>
        <begin position="1"/>
        <end position="10"/>
    </location>
</feature>
<reference evidence="2 3" key="1">
    <citation type="submission" date="2020-04" db="EMBL/GenBank/DDBJ databases">
        <title>Perkinsus olseni comparative genomics.</title>
        <authorList>
            <person name="Bogema D.R."/>
        </authorList>
    </citation>
    <scope>NUCLEOTIDE SEQUENCE [LARGE SCALE GENOMIC DNA]</scope>
    <source>
        <strain evidence="2">00978-12</strain>
    </source>
</reference>
<comment type="caution">
    <text evidence="2">The sequence shown here is derived from an EMBL/GenBank/DDBJ whole genome shotgun (WGS) entry which is preliminary data.</text>
</comment>
<evidence type="ECO:0000256" key="1">
    <source>
        <dbReference type="SAM" id="MobiDB-lite"/>
    </source>
</evidence>
<protein>
    <submittedName>
        <fullName evidence="2">Uncharacterized protein</fullName>
    </submittedName>
</protein>
<gene>
    <name evidence="2" type="ORF">FOZ60_003629</name>
</gene>
<organism evidence="2 3">
    <name type="scientific">Perkinsus olseni</name>
    <name type="common">Perkinsus atlanticus</name>
    <dbReference type="NCBI Taxonomy" id="32597"/>
    <lineage>
        <taxon>Eukaryota</taxon>
        <taxon>Sar</taxon>
        <taxon>Alveolata</taxon>
        <taxon>Perkinsozoa</taxon>
        <taxon>Perkinsea</taxon>
        <taxon>Perkinsida</taxon>
        <taxon>Perkinsidae</taxon>
        <taxon>Perkinsus</taxon>
    </lineage>
</organism>
<sequence>MVNRSSSSSSEDSDSETCPSFVSENTQAVERGNSGLLVESDVEVTNGTISKDDFQFVEAGVVDKDIKAFCKLSDFGKVYGWDVVGEIGNSALALGRNDFTYLCARMGRDKPDDGGARGSCTPESSGPSNLRVGSVAEPELAEACHGSKEGNQEKSGRGRSYPSWVQQLMDDTVLESVEAPFRMFGRGFLLCDVAKKLKYWKGFPAFVAAKAEEGGHPNFVRKPHHFRDVYRKGGFKRLCKRLGQDPEKKDSDVVPEGVKVVNERLYLAGFLSSPNPQTRRRVKSVPVVDIIILATDNMSCLSGKEQSGEGGFTNPAKVQGDGPVGSEAGTPLYVSRQLKDSVIQYTLLLANMDVPMDTIRDIGNAALALGYVQFNDCCDVLDASSPSSSGGRKRRVCGKLDKVDDDCPEWLVEFMVSKIVAEISDDLNLFGRAYLFYCPTKEVVYWIGFDAEVQRLAIKDNLVYESHSPEWYCRGVYSTQRFHRVLQES</sequence>
<dbReference type="AlphaFoldDB" id="A0A7J6NVR0"/>
<feature type="region of interest" description="Disordered" evidence="1">
    <location>
        <begin position="111"/>
        <end position="131"/>
    </location>
</feature>
<proteinExistence type="predicted"/>
<evidence type="ECO:0000313" key="2">
    <source>
        <dbReference type="EMBL" id="KAF4687660.1"/>
    </source>
</evidence>
<name>A0A7J6NVR0_PEROL</name>
<feature type="region of interest" description="Disordered" evidence="1">
    <location>
        <begin position="1"/>
        <end position="21"/>
    </location>
</feature>